<evidence type="ECO:0000313" key="2">
    <source>
        <dbReference type="Proteomes" id="UP000289555"/>
    </source>
</evidence>
<dbReference type="Proteomes" id="UP000289555">
    <property type="component" value="Chromosome"/>
</dbReference>
<accession>A0ABM7GKK1</accession>
<name>A0ABM7GKK1_9GAMM</name>
<protein>
    <submittedName>
        <fullName evidence="1">Uncharacterized protein</fullName>
    </submittedName>
</protein>
<organism evidence="1 2">
    <name type="scientific">Vreelandella olivaria</name>
    <dbReference type="NCBI Taxonomy" id="390919"/>
    <lineage>
        <taxon>Bacteria</taxon>
        <taxon>Pseudomonadati</taxon>
        <taxon>Pseudomonadota</taxon>
        <taxon>Gammaproteobacteria</taxon>
        <taxon>Oceanospirillales</taxon>
        <taxon>Halomonadaceae</taxon>
        <taxon>Vreelandella</taxon>
    </lineage>
</organism>
<proteinExistence type="predicted"/>
<evidence type="ECO:0000313" key="1">
    <source>
        <dbReference type="EMBL" id="BBI51106.1"/>
    </source>
</evidence>
<reference evidence="2" key="1">
    <citation type="journal article" date="2019" name="Microbiol. Resour. Announc.">
        <title>Complete Genome Sequence of Halomonas olivaria, a Moderately Halophilic Bacterium Isolated from Olive Processing Effluents, Obtained by Nanopore Sequencing.</title>
        <authorList>
            <person name="Nagata S."/>
            <person name="Ii K.M."/>
            <person name="Tsukimi T."/>
            <person name="Miura M.C."/>
            <person name="Galipon J."/>
            <person name="Arakawa K."/>
        </authorList>
    </citation>
    <scope>NUCLEOTIDE SEQUENCE [LARGE SCALE GENOMIC DNA]</scope>
    <source>
        <strain evidence="2">TYRC17</strain>
    </source>
</reference>
<gene>
    <name evidence="1" type="ORF">HORIV_35270</name>
</gene>
<sequence>MAITDNPKLEYESGQSFNDWEHLSDMGDATIFEATFAPGAAALALKRRFAPGAGDRWADPRRYWQ</sequence>
<keyword evidence="2" id="KW-1185">Reference proteome</keyword>
<dbReference type="EMBL" id="AP019416">
    <property type="protein sequence ID" value="BBI51106.1"/>
    <property type="molecule type" value="Genomic_DNA"/>
</dbReference>